<comment type="pathway">
    <text evidence="2">Glycan metabolism; pectin degradation; 2-dehydro-3-deoxy-D-gluconate from pectin: step 1/5.</text>
</comment>
<dbReference type="Pfam" id="PF01095">
    <property type="entry name" value="Pectinesterase"/>
    <property type="match status" value="1"/>
</dbReference>
<dbReference type="EMBL" id="JAMSHJ010000005">
    <property type="protein sequence ID" value="KAI5414280.1"/>
    <property type="molecule type" value="Genomic_DNA"/>
</dbReference>
<feature type="compositionally biased region" description="Pro residues" evidence="6">
    <location>
        <begin position="434"/>
        <end position="443"/>
    </location>
</feature>
<dbReference type="Gramene" id="Psat05G0842200-T1">
    <property type="protein sequence ID" value="KAI5414280.1"/>
    <property type="gene ID" value="KIW84_058422"/>
</dbReference>
<dbReference type="InterPro" id="IPR011050">
    <property type="entry name" value="Pectin_lyase_fold/virulence"/>
</dbReference>
<proteinExistence type="predicted"/>
<dbReference type="GO" id="GO:0030599">
    <property type="term" value="F:pectinesterase activity"/>
    <property type="evidence" value="ECO:0007669"/>
    <property type="project" value="InterPro"/>
</dbReference>
<name>A0A9D4X8S1_PEA</name>
<dbReference type="SUPFAM" id="SSF51126">
    <property type="entry name" value="Pectin lyase-like"/>
    <property type="match status" value="1"/>
</dbReference>
<evidence type="ECO:0000313" key="8">
    <source>
        <dbReference type="EMBL" id="KAI5414280.1"/>
    </source>
</evidence>
<evidence type="ECO:0000256" key="1">
    <source>
        <dbReference type="ARBA" id="ARBA00004191"/>
    </source>
</evidence>
<feature type="compositionally biased region" description="Gly residues" evidence="6">
    <location>
        <begin position="34"/>
        <end position="54"/>
    </location>
</feature>
<feature type="compositionally biased region" description="Low complexity" evidence="6">
    <location>
        <begin position="1"/>
        <end position="11"/>
    </location>
</feature>
<evidence type="ECO:0000256" key="5">
    <source>
        <dbReference type="ARBA" id="ARBA00023085"/>
    </source>
</evidence>
<gene>
    <name evidence="8" type="ORF">KIW84_058422</name>
</gene>
<keyword evidence="3" id="KW-0134">Cell wall</keyword>
<feature type="compositionally biased region" description="Gly residues" evidence="6">
    <location>
        <begin position="12"/>
        <end position="26"/>
    </location>
</feature>
<feature type="compositionally biased region" description="Polar residues" evidence="6">
    <location>
        <begin position="118"/>
        <end position="133"/>
    </location>
</feature>
<evidence type="ECO:0000259" key="7">
    <source>
        <dbReference type="Pfam" id="PF01095"/>
    </source>
</evidence>
<sequence length="443" mass="43823">MNGNGEAVAAGNGEGVAVGNGEGYGEGVAAENGKGNGEGVVAGNGEGVATGNGEGNDEGVAAGNVEGVADPEEEDSVGCCFGFSCAPKDSMVDPRGWEEMFGQGIDKFTYVEFGNIGPGSNTDGDGESRTTPRNGVVAGNGEGSVVPEGEDYLGCCFGFSCGSKGGGNQQGGSPPPPPLALAGNVEAPINGSGEGFAAENGEGSGEGVAAGNGEGVATGNGEGNDEGVIAGNGECVVDHEEEDCEIDKFTYVEFGNIGPGSTTDGRVDWPGVRVLGNHNQALVFSASYFLAADCWIPTRGVPYDGDGKSCTTPRNGVAAGNDEGGVVPEGEDSVGCCFRFSCGQKGGGNQQGVSPPPPPPPAGNVEAPINGNGEGVAVENGEGVATGNGEGNDEGLVARIGECVADPEEEDCVGFCFGFSCGPKGRGNQEGVSPPHPPPKASI</sequence>
<feature type="region of interest" description="Disordered" evidence="6">
    <location>
        <begin position="166"/>
        <end position="225"/>
    </location>
</feature>
<comment type="subcellular location">
    <subcellularLocation>
        <location evidence="1">Secreted</location>
        <location evidence="1">Cell wall</location>
    </subcellularLocation>
</comment>
<dbReference type="Proteomes" id="UP001058974">
    <property type="component" value="Chromosome 5"/>
</dbReference>
<dbReference type="InterPro" id="IPR000070">
    <property type="entry name" value="Pectinesterase_cat"/>
</dbReference>
<feature type="region of interest" description="Disordered" evidence="6">
    <location>
        <begin position="348"/>
        <end position="392"/>
    </location>
</feature>
<dbReference type="Gene3D" id="2.160.20.10">
    <property type="entry name" value="Single-stranded right-handed beta-helix, Pectin lyase-like"/>
    <property type="match status" value="1"/>
</dbReference>
<feature type="region of interest" description="Disordered" evidence="6">
    <location>
        <begin position="116"/>
        <end position="145"/>
    </location>
</feature>
<organism evidence="8 9">
    <name type="scientific">Pisum sativum</name>
    <name type="common">Garden pea</name>
    <name type="synonym">Lathyrus oleraceus</name>
    <dbReference type="NCBI Taxonomy" id="3888"/>
    <lineage>
        <taxon>Eukaryota</taxon>
        <taxon>Viridiplantae</taxon>
        <taxon>Streptophyta</taxon>
        <taxon>Embryophyta</taxon>
        <taxon>Tracheophyta</taxon>
        <taxon>Spermatophyta</taxon>
        <taxon>Magnoliopsida</taxon>
        <taxon>eudicotyledons</taxon>
        <taxon>Gunneridae</taxon>
        <taxon>Pentapetalae</taxon>
        <taxon>rosids</taxon>
        <taxon>fabids</taxon>
        <taxon>Fabales</taxon>
        <taxon>Fabaceae</taxon>
        <taxon>Papilionoideae</taxon>
        <taxon>50 kb inversion clade</taxon>
        <taxon>NPAAA clade</taxon>
        <taxon>Hologalegina</taxon>
        <taxon>IRL clade</taxon>
        <taxon>Fabeae</taxon>
        <taxon>Lathyrus</taxon>
    </lineage>
</organism>
<feature type="compositionally biased region" description="Gly residues" evidence="6">
    <location>
        <begin position="202"/>
        <end position="222"/>
    </location>
</feature>
<keyword evidence="4" id="KW-0378">Hydrolase</keyword>
<comment type="caution">
    <text evidence="8">The sequence shown here is derived from an EMBL/GenBank/DDBJ whole genome shotgun (WGS) entry which is preliminary data.</text>
</comment>
<feature type="region of interest" description="Disordered" evidence="6">
    <location>
        <begin position="424"/>
        <end position="443"/>
    </location>
</feature>
<dbReference type="AlphaFoldDB" id="A0A9D4X8S1"/>
<protein>
    <recommendedName>
        <fullName evidence="7">Pectinesterase catalytic domain-containing protein</fullName>
    </recommendedName>
</protein>
<keyword evidence="3" id="KW-0964">Secreted</keyword>
<feature type="region of interest" description="Disordered" evidence="6">
    <location>
        <begin position="1"/>
        <end position="57"/>
    </location>
</feature>
<accession>A0A9D4X8S1</accession>
<evidence type="ECO:0000256" key="4">
    <source>
        <dbReference type="ARBA" id="ARBA00022801"/>
    </source>
</evidence>
<keyword evidence="9" id="KW-1185">Reference proteome</keyword>
<evidence type="ECO:0000256" key="6">
    <source>
        <dbReference type="SAM" id="MobiDB-lite"/>
    </source>
</evidence>
<dbReference type="PANTHER" id="PTHR31707">
    <property type="entry name" value="PECTINESTERASE"/>
    <property type="match status" value="1"/>
</dbReference>
<evidence type="ECO:0000256" key="2">
    <source>
        <dbReference type="ARBA" id="ARBA00005184"/>
    </source>
</evidence>
<reference evidence="8 9" key="1">
    <citation type="journal article" date="2022" name="Nat. Genet.">
        <title>Improved pea reference genome and pan-genome highlight genomic features and evolutionary characteristics.</title>
        <authorList>
            <person name="Yang T."/>
            <person name="Liu R."/>
            <person name="Luo Y."/>
            <person name="Hu S."/>
            <person name="Wang D."/>
            <person name="Wang C."/>
            <person name="Pandey M.K."/>
            <person name="Ge S."/>
            <person name="Xu Q."/>
            <person name="Li N."/>
            <person name="Li G."/>
            <person name="Huang Y."/>
            <person name="Saxena R.K."/>
            <person name="Ji Y."/>
            <person name="Li M."/>
            <person name="Yan X."/>
            <person name="He Y."/>
            <person name="Liu Y."/>
            <person name="Wang X."/>
            <person name="Xiang C."/>
            <person name="Varshney R.K."/>
            <person name="Ding H."/>
            <person name="Gao S."/>
            <person name="Zong X."/>
        </authorList>
    </citation>
    <scope>NUCLEOTIDE SEQUENCE [LARGE SCALE GENOMIC DNA]</scope>
    <source>
        <strain evidence="8 9">cv. Zhongwan 6</strain>
    </source>
</reference>
<dbReference type="InterPro" id="IPR012334">
    <property type="entry name" value="Pectin_lyas_fold"/>
</dbReference>
<dbReference type="GO" id="GO:0042545">
    <property type="term" value="P:cell wall modification"/>
    <property type="evidence" value="ECO:0007669"/>
    <property type="project" value="InterPro"/>
</dbReference>
<keyword evidence="5" id="KW-0063">Aspartyl esterase</keyword>
<feature type="domain" description="Pectinesterase catalytic" evidence="7">
    <location>
        <begin position="242"/>
        <end position="292"/>
    </location>
</feature>
<evidence type="ECO:0000256" key="3">
    <source>
        <dbReference type="ARBA" id="ARBA00022512"/>
    </source>
</evidence>
<evidence type="ECO:0000313" key="9">
    <source>
        <dbReference type="Proteomes" id="UP001058974"/>
    </source>
</evidence>